<dbReference type="Proteomes" id="UP001055072">
    <property type="component" value="Unassembled WGS sequence"/>
</dbReference>
<reference evidence="1" key="1">
    <citation type="journal article" date="2021" name="Environ. Microbiol.">
        <title>Gene family expansions and transcriptome signatures uncover fungal adaptations to wood decay.</title>
        <authorList>
            <person name="Hage H."/>
            <person name="Miyauchi S."/>
            <person name="Viragh M."/>
            <person name="Drula E."/>
            <person name="Min B."/>
            <person name="Chaduli D."/>
            <person name="Navarro D."/>
            <person name="Favel A."/>
            <person name="Norest M."/>
            <person name="Lesage-Meessen L."/>
            <person name="Balint B."/>
            <person name="Merenyi Z."/>
            <person name="de Eugenio L."/>
            <person name="Morin E."/>
            <person name="Martinez A.T."/>
            <person name="Baldrian P."/>
            <person name="Stursova M."/>
            <person name="Martinez M.J."/>
            <person name="Novotny C."/>
            <person name="Magnuson J.K."/>
            <person name="Spatafora J.W."/>
            <person name="Maurice S."/>
            <person name="Pangilinan J."/>
            <person name="Andreopoulos W."/>
            <person name="LaButti K."/>
            <person name="Hundley H."/>
            <person name="Na H."/>
            <person name="Kuo A."/>
            <person name="Barry K."/>
            <person name="Lipzen A."/>
            <person name="Henrissat B."/>
            <person name="Riley R."/>
            <person name="Ahrendt S."/>
            <person name="Nagy L.G."/>
            <person name="Grigoriev I.V."/>
            <person name="Martin F."/>
            <person name="Rosso M.N."/>
        </authorList>
    </citation>
    <scope>NUCLEOTIDE SEQUENCE</scope>
    <source>
        <strain evidence="1">CBS 384.51</strain>
    </source>
</reference>
<sequence length="221" mass="24763">MPTDDGGGLRFLANLLRDLYHYYAQVSTVLKQNTPQVLTFKLQSASRVHVPQSQKHSPLVVVDVAGCLHHEEITSSATGRQWKLEVHPSTESYRQRRIFTRHFAPRTSLDVLLTPKNDSLAKERVSYVSQGSEESRTAGMREFSLSPVLLNLASSMKIKTCLGAYVQAELDDKKHFKQSIYQSEALSFAFVASGFRPVGLDASHKDPFRTTAHCRSNQVVT</sequence>
<proteinExistence type="predicted"/>
<organism evidence="1 2">
    <name type="scientific">Irpex rosettiformis</name>
    <dbReference type="NCBI Taxonomy" id="378272"/>
    <lineage>
        <taxon>Eukaryota</taxon>
        <taxon>Fungi</taxon>
        <taxon>Dikarya</taxon>
        <taxon>Basidiomycota</taxon>
        <taxon>Agaricomycotina</taxon>
        <taxon>Agaricomycetes</taxon>
        <taxon>Polyporales</taxon>
        <taxon>Irpicaceae</taxon>
        <taxon>Irpex</taxon>
    </lineage>
</organism>
<accession>A0ACB8U1A9</accession>
<evidence type="ECO:0000313" key="1">
    <source>
        <dbReference type="EMBL" id="KAI0088138.1"/>
    </source>
</evidence>
<protein>
    <submittedName>
        <fullName evidence="1">Uncharacterized protein</fullName>
    </submittedName>
</protein>
<dbReference type="EMBL" id="MU274915">
    <property type="protein sequence ID" value="KAI0088138.1"/>
    <property type="molecule type" value="Genomic_DNA"/>
</dbReference>
<keyword evidence="2" id="KW-1185">Reference proteome</keyword>
<gene>
    <name evidence="1" type="ORF">BDY19DRAFT_1049000</name>
</gene>
<comment type="caution">
    <text evidence="1">The sequence shown here is derived from an EMBL/GenBank/DDBJ whole genome shotgun (WGS) entry which is preliminary data.</text>
</comment>
<name>A0ACB8U1A9_9APHY</name>
<evidence type="ECO:0000313" key="2">
    <source>
        <dbReference type="Proteomes" id="UP001055072"/>
    </source>
</evidence>